<keyword evidence="14" id="KW-0347">Helicase</keyword>
<dbReference type="GO" id="GO:0005694">
    <property type="term" value="C:chromosome"/>
    <property type="evidence" value="ECO:0007669"/>
    <property type="project" value="TreeGrafter"/>
</dbReference>
<reference evidence="14 15" key="1">
    <citation type="journal article" date="2014" name="Proc. Natl. Acad. Sci. U.S.A.">
        <title>Trajectory and genomic determinants of fungal-pathogen speciation and host adaptation.</title>
        <authorList>
            <person name="Hu X."/>
            <person name="Xiao G."/>
            <person name="Zheng P."/>
            <person name="Shang Y."/>
            <person name="Su Y."/>
            <person name="Zhang X."/>
            <person name="Liu X."/>
            <person name="Zhan S."/>
            <person name="St Leger R.J."/>
            <person name="Wang C."/>
        </authorList>
    </citation>
    <scope>NUCLEOTIDE SEQUENCE [LARGE SCALE GENOMIC DNA]</scope>
    <source>
        <strain evidence="14 15">ARSEF 977</strain>
    </source>
</reference>
<evidence type="ECO:0000256" key="9">
    <source>
        <dbReference type="PROSITE-ProRule" id="PRU00027"/>
    </source>
</evidence>
<dbReference type="GO" id="GO:0005737">
    <property type="term" value="C:cytoplasm"/>
    <property type="evidence" value="ECO:0007669"/>
    <property type="project" value="TreeGrafter"/>
</dbReference>
<keyword evidence="5" id="KW-0862">Zinc</keyword>
<sequence>MSSQPSDMLSRLGSEPLDNLDSPCHDPTPSSPSITTSAATKRRYSKVWHYTPVGRNEVTLNAKGKSIWRCKYCTKEYLESGGTTVILTHLKDRHNIDVSSTQETRTALMQATIVDAFEKAQQTTDYKRRCLSTVATHHLDPAVVEQLYVRWITTCSVSFRMATLSEFRTLLCYLNPEIDNWLPSSPSTIRSWTLRTYETQKLRVKREIQSALSKIHFTVDLWTSPNTLAILGIVAHYISESGLLEYSVLALRELDGKHSGPNMADCVMEIINDYGIASKVGYFMMDNADNNGTMMKALSTLLFDQYQIVYNAEHHRLRCNGHIINLAAQSFLFQTSDESLADENSPSALTTPTELEMEQWRRKGPLGKLHNIVVYIQRSPQRLANFRELSGGRNLVRDNSTRWNSWYAMIRTATKLKTAINLFCHQYQENSDDLLSEKDWQDLQKLQDFLLFFYDATTGTEGRNATIDRVLPTMDFLLEQFETAKEKYANDPFMSPCCNSGWAKLDKYYSLTDRSPVYIAALVLSPQWKWDYIDNNWPSDWREPCRKQMLDFWTKEYKSTAVTVPTQTPDLGKEVKNSFHKWAQQKKGTSLDQDEYTKYLLAPIVPEDAELDRQAEAICAAELQRLTSASLSSPLQSSARLSPRTAREPLSPILVSNWMRRTGWEALFANANRRLLIALYQTPMKLDGPYYLGTYDGKPIESPASDEARLRAIAHALDRLFDRCADTVTHTDTAIRRWVRGRFADRPYKAPFQLVAHERSERQYRRLFKRCLCMWLRLWRIPRSTAKSLTKRTITYEQGQALRKLWDDPVWSETAATTSQDSTAKSLDKAEKGREAAASDQDSNVEDVEDSHAGGWGGELDGMIDSLGSEYEDNSDSDISGEEDSNYQDDSDDDDDDDGIITPPSSYSDSEPGQASQVAGSDDDSDDDEKAAPRPGQDQQLDVVLRFCLFMAMEDFDDGQASATLLVYFSAVCGLSGENGTEFARPASYTTHLSGLIYCTRLILLEGTLPRVAHEYIQHPARPRRGQLEVLRQLRQDKMCDGTLSPLGEFLSLVAYGISLSRADGPAFLFEWSEDGKEISWDGKHHLTMDGFRCLLATAAEQVAQQCKYMLFGWQPPRPHFRELRDRLSDKTAGYSFVTDPANGLSDAYLQLVKRACIAPMDGLLRRDRLVKRACIAPMDGLLRRDRVGGGGRRWDMQAVIKYIEKHDELLKDLMIAVHGYGGQGSRISELLTLRHVNTSSQLRGVVLYAGSICCITRHVKNRLSTNKEFQVARFLPDKLGRLMYLYLVYIRPTVSMLRRVCLEKDEEKTLLFTPAATDRIWKTSTFSMHLKQHSQRVPTVPVGIGAQLYRQLSIAIAEKHVVGAAAFNRYDEASVGYNDSIAFAWQSGHRPLQRHSTYGLDGAFPDKLQPGLLQTYRNVSNQWHTFLLAESAGRDPLSPQITMPSPVIPQKRPAESGNIKAKLQEPRQLPWISGVWCQRLFRSRAASSWFQVKSTADIGFSIVEHKPTANKEDGDENNNQAAILAALDEWDDMQEQRYTDGQSMRRVEALDPKNEANSWLQRVGWTRHLEGLDVEELQQFTKDPAEDEILLQYMSEQCHNLLDEAYKTCRSYRIGLPVMFEINRREVSVQAKRPFEPRMEADSWARYKGVICKVIWIIYRTKQQPREERPPYAMTSTQNRYWKGFTKACSQYQAVQEYQAALAAKEDREQWGESSASDSDGSSTSEDINKQIKESQESCRDMCARFIIAMLDHSLGDHQYDSVLISALAVMGVRDDGGWHNALDYTPILSAVIKVARIVVLYHVYTERQTEIRTIMEAKGIREADARQFGTSMFARTRQCIHTFMTRTGKEADESPSPMDWMLETRTYGMKIRFTTTAGGVIDWIGDQIIFRRIRFTMAELSGFMHAVLQEARNIMAELTMCGSEGIHALPAIAWDDVYDDNSNDTVGYTFIKDDRNTPWVEKGKGYIKRQLVQCKERRKAWLHRPDANNQQTSQPTRHPYREKKAREYGRLLDRFREKLLILMHMVSGQPARATEILTVRMENTANAGTRNIFASHGQMCFVTAYHKNFQQSDQVKIIHRFMPPEVGELLVWYVWLVLPFWQNVQGIIKRSTFRSAYIWADEITSRNAIDQAVDQDMRFSSQDDIQDAERPTEPTMQSFREAKWSSDRVRRIVQQHSERLLGCKLSTSSWRQIAIAISNRYSGTKHDPSYNGENGEDEDGIDDVSDARDLQATHTSHVAGMIYAREMQQGLGGTAMMREKFREVSREWHQFFDFGQDGHSRHGVQGEATAASQQRRQRNKFESSRQEVRLRRLEALRQVDIAAMLAAIKGKEATFRQQQRKIIGAIVRGESPIVQITPTGGGKSMSFMLPAYCSQQGRTIVIVPLVALQEDIHSECVKHGIEASIWSSSTGVHQGSKVILVIPEAVFTAAFQHFIQRLQNQFAIDRVVVDECHTMLDGSDTFRPALRDIGREIELWGVQRVFLTATLRPKDEGEFFKRAHIQKSNTVMFRGQTTRRNIAYRVVFVEGDKNTGDDYNAQHEAENKTAIEMAEEWIRENPEGRVIIYAGTVPRTKEIAKQLGVDAYFNQVGSREEKRRRMQSWKTARRTIAATNALGLGINVPDVRLVIHVGLPYQIRAFTQESGRLGRDGRRSTSVIVCKAMKGQGAYQAARQQNASSEIKSMRDEEMLEYIRGTRCRRFVLDKAMDGRIREGGCQKEEEECDVCIYHGNTQHTEVMAIRNMVRIGQMEEEVTDQNGNTMNGDGKYKRRKTEAEGKDSVLQPPQEQEQEQEQPPSPGYVAAPRVREEEESHLTPGVDVAQEEERQRMQREMYIQVRQQEFAIWKESERIQNNTLLTEDFEGQLASWSEGCVYCRMTSGDYEHERDECPLESSNREILAEMEGYVERVREWMGQKGSFARFCGCWDCG</sequence>
<keyword evidence="15" id="KW-1185">Reference proteome</keyword>
<comment type="catalytic activity">
    <reaction evidence="7">
        <text>Couples ATP hydrolysis with the unwinding of duplex DNA by translocating in the 3'-5' direction.</text>
        <dbReference type="EC" id="5.6.2.4"/>
    </reaction>
</comment>
<accession>A0A0B4G3R1</accession>
<feature type="compositionally biased region" description="Polar residues" evidence="10">
    <location>
        <begin position="1989"/>
        <end position="1998"/>
    </location>
</feature>
<evidence type="ECO:0000256" key="2">
    <source>
        <dbReference type="ARBA" id="ARBA00022723"/>
    </source>
</evidence>
<dbReference type="InterPro" id="IPR012337">
    <property type="entry name" value="RNaseH-like_sf"/>
</dbReference>
<dbReference type="GO" id="GO:0000724">
    <property type="term" value="P:double-strand break repair via homologous recombination"/>
    <property type="evidence" value="ECO:0007669"/>
    <property type="project" value="TreeGrafter"/>
</dbReference>
<feature type="region of interest" description="Disordered" evidence="10">
    <location>
        <begin position="1"/>
        <end position="38"/>
    </location>
</feature>
<feature type="region of interest" description="Disordered" evidence="10">
    <location>
        <begin position="813"/>
        <end position="937"/>
    </location>
</feature>
<dbReference type="SMART" id="SM00490">
    <property type="entry name" value="HELICc"/>
    <property type="match status" value="1"/>
</dbReference>
<evidence type="ECO:0000313" key="14">
    <source>
        <dbReference type="EMBL" id="KID81225.1"/>
    </source>
</evidence>
<dbReference type="InterPro" id="IPR011545">
    <property type="entry name" value="DEAD/DEAH_box_helicase_dom"/>
</dbReference>
<dbReference type="InterPro" id="IPR014001">
    <property type="entry name" value="Helicase_ATP-bd"/>
</dbReference>
<dbReference type="Pfam" id="PF00271">
    <property type="entry name" value="Helicase_C"/>
    <property type="match status" value="1"/>
</dbReference>
<evidence type="ECO:0000259" key="12">
    <source>
        <dbReference type="PROSITE" id="PS51192"/>
    </source>
</evidence>
<feature type="compositionally biased region" description="Acidic residues" evidence="10">
    <location>
        <begin position="870"/>
        <end position="899"/>
    </location>
</feature>
<dbReference type="Pfam" id="PF02892">
    <property type="entry name" value="zf-BED"/>
    <property type="match status" value="1"/>
</dbReference>
<evidence type="ECO:0000259" key="13">
    <source>
        <dbReference type="PROSITE" id="PS51194"/>
    </source>
</evidence>
<proteinExistence type="inferred from homology"/>
<feature type="region of interest" description="Disordered" evidence="10">
    <location>
        <begin position="2751"/>
        <end position="2800"/>
    </location>
</feature>
<dbReference type="Pfam" id="PF00270">
    <property type="entry name" value="DEAD"/>
    <property type="match status" value="1"/>
</dbReference>
<feature type="domain" description="Helicase C-terminal" evidence="13">
    <location>
        <begin position="2548"/>
        <end position="2689"/>
    </location>
</feature>
<evidence type="ECO:0000256" key="7">
    <source>
        <dbReference type="ARBA" id="ARBA00034617"/>
    </source>
</evidence>
<dbReference type="InterPro" id="IPR027417">
    <property type="entry name" value="P-loop_NTPase"/>
</dbReference>
<evidence type="ECO:0000256" key="1">
    <source>
        <dbReference type="ARBA" id="ARBA00005446"/>
    </source>
</evidence>
<dbReference type="SUPFAM" id="SSF52540">
    <property type="entry name" value="P-loop containing nucleoside triphosphate hydrolases"/>
    <property type="match status" value="1"/>
</dbReference>
<dbReference type="SUPFAM" id="SSF53098">
    <property type="entry name" value="Ribonuclease H-like"/>
    <property type="match status" value="1"/>
</dbReference>
<evidence type="ECO:0000259" key="11">
    <source>
        <dbReference type="PROSITE" id="PS50808"/>
    </source>
</evidence>
<dbReference type="SMART" id="SM00487">
    <property type="entry name" value="DEXDc"/>
    <property type="match status" value="1"/>
</dbReference>
<comment type="caution">
    <text evidence="14">The sequence shown here is derived from an EMBL/GenBank/DDBJ whole genome shotgun (WGS) entry which is preliminary data.</text>
</comment>
<name>A0A0B4G3R1_METGA</name>
<evidence type="ECO:0000256" key="8">
    <source>
        <dbReference type="ARBA" id="ARBA00034808"/>
    </source>
</evidence>
<evidence type="ECO:0000256" key="5">
    <source>
        <dbReference type="ARBA" id="ARBA00022833"/>
    </source>
</evidence>
<evidence type="ECO:0000313" key="15">
    <source>
        <dbReference type="Proteomes" id="UP000031192"/>
    </source>
</evidence>
<evidence type="ECO:0000256" key="6">
    <source>
        <dbReference type="ARBA" id="ARBA00022840"/>
    </source>
</evidence>
<dbReference type="EC" id="5.6.2.4" evidence="8"/>
<dbReference type="Gene3D" id="3.40.50.300">
    <property type="entry name" value="P-loop containing nucleotide triphosphate hydrolases"/>
    <property type="match status" value="2"/>
</dbReference>
<dbReference type="PANTHER" id="PTHR13710:SF154">
    <property type="entry name" value="RECQ HELICASE, PUTATIVE (AFU_ORTHOLOGUE AFUA_6G14720)-RELATED"/>
    <property type="match status" value="1"/>
</dbReference>
<dbReference type="GO" id="GO:0003677">
    <property type="term" value="F:DNA binding"/>
    <property type="evidence" value="ECO:0007669"/>
    <property type="project" value="InterPro"/>
</dbReference>
<comment type="similarity">
    <text evidence="1">Belongs to the helicase family. RecQ subfamily.</text>
</comment>
<gene>
    <name evidence="14" type="ORF">MGU_11396</name>
</gene>
<dbReference type="InterPro" id="IPR001650">
    <property type="entry name" value="Helicase_C-like"/>
</dbReference>
<keyword evidence="2" id="KW-0479">Metal-binding</keyword>
<feature type="compositionally biased region" description="Polar residues" evidence="10">
    <location>
        <begin position="903"/>
        <end position="919"/>
    </location>
</feature>
<evidence type="ECO:0000256" key="4">
    <source>
        <dbReference type="ARBA" id="ARBA00022771"/>
    </source>
</evidence>
<organism evidence="14 15">
    <name type="scientific">Metarhizium guizhouense (strain ARSEF 977)</name>
    <dbReference type="NCBI Taxonomy" id="1276136"/>
    <lineage>
        <taxon>Eukaryota</taxon>
        <taxon>Fungi</taxon>
        <taxon>Dikarya</taxon>
        <taxon>Ascomycota</taxon>
        <taxon>Pezizomycotina</taxon>
        <taxon>Sordariomycetes</taxon>
        <taxon>Hypocreomycetidae</taxon>
        <taxon>Hypocreales</taxon>
        <taxon>Clavicipitaceae</taxon>
        <taxon>Metarhizium</taxon>
    </lineage>
</organism>
<protein>
    <recommendedName>
        <fullName evidence="8">DNA 3'-5' helicase</fullName>
        <ecNumber evidence="8">5.6.2.4</ecNumber>
    </recommendedName>
</protein>
<feature type="region of interest" description="Disordered" evidence="10">
    <location>
        <begin position="1710"/>
        <end position="1730"/>
    </location>
</feature>
<dbReference type="PROSITE" id="PS51194">
    <property type="entry name" value="HELICASE_CTER"/>
    <property type="match status" value="1"/>
</dbReference>
<feature type="compositionally biased region" description="Low complexity" evidence="10">
    <location>
        <begin position="1713"/>
        <end position="1727"/>
    </location>
</feature>
<evidence type="ECO:0000256" key="3">
    <source>
        <dbReference type="ARBA" id="ARBA00022741"/>
    </source>
</evidence>
<keyword evidence="4 9" id="KW-0863">Zinc-finger</keyword>
<feature type="domain" description="BED-type" evidence="11">
    <location>
        <begin position="42"/>
        <end position="101"/>
    </location>
</feature>
<dbReference type="Proteomes" id="UP000031192">
    <property type="component" value="Unassembled WGS sequence"/>
</dbReference>
<dbReference type="HOGENOM" id="CLU_000514_0_0_1"/>
<dbReference type="InterPro" id="IPR003656">
    <property type="entry name" value="Znf_BED"/>
</dbReference>
<dbReference type="GO" id="GO:0005524">
    <property type="term" value="F:ATP binding"/>
    <property type="evidence" value="ECO:0007669"/>
    <property type="project" value="UniProtKB-KW"/>
</dbReference>
<feature type="domain" description="Helicase ATP-binding" evidence="12">
    <location>
        <begin position="2346"/>
        <end position="2507"/>
    </location>
</feature>
<dbReference type="GO" id="GO:0043138">
    <property type="term" value="F:3'-5' DNA helicase activity"/>
    <property type="evidence" value="ECO:0007669"/>
    <property type="project" value="UniProtKB-EC"/>
</dbReference>
<dbReference type="GO" id="GO:0008270">
    <property type="term" value="F:zinc ion binding"/>
    <property type="evidence" value="ECO:0007669"/>
    <property type="project" value="UniProtKB-KW"/>
</dbReference>
<evidence type="ECO:0000256" key="10">
    <source>
        <dbReference type="SAM" id="MobiDB-lite"/>
    </source>
</evidence>
<dbReference type="PANTHER" id="PTHR13710">
    <property type="entry name" value="DNA HELICASE RECQ FAMILY MEMBER"/>
    <property type="match status" value="1"/>
</dbReference>
<dbReference type="PROSITE" id="PS51192">
    <property type="entry name" value="HELICASE_ATP_BIND_1"/>
    <property type="match status" value="1"/>
</dbReference>
<feature type="compositionally biased region" description="Basic and acidic residues" evidence="10">
    <location>
        <begin position="826"/>
        <end position="837"/>
    </location>
</feature>
<keyword evidence="14" id="KW-0378">Hydrolase</keyword>
<dbReference type="EMBL" id="AZNH01000176">
    <property type="protein sequence ID" value="KID81225.1"/>
    <property type="molecule type" value="Genomic_DNA"/>
</dbReference>
<dbReference type="PROSITE" id="PS50808">
    <property type="entry name" value="ZF_BED"/>
    <property type="match status" value="1"/>
</dbReference>
<dbReference type="GO" id="GO:0009378">
    <property type="term" value="F:four-way junction helicase activity"/>
    <property type="evidence" value="ECO:0007669"/>
    <property type="project" value="TreeGrafter"/>
</dbReference>
<feature type="region of interest" description="Disordered" evidence="10">
    <location>
        <begin position="2281"/>
        <end position="2306"/>
    </location>
</feature>
<keyword evidence="3" id="KW-0547">Nucleotide-binding</keyword>
<feature type="compositionally biased region" description="Polar residues" evidence="10">
    <location>
        <begin position="814"/>
        <end position="825"/>
    </location>
</feature>
<feature type="compositionally biased region" description="Low complexity" evidence="10">
    <location>
        <begin position="27"/>
        <end position="38"/>
    </location>
</feature>
<feature type="region of interest" description="Disordered" evidence="10">
    <location>
        <begin position="1984"/>
        <end position="2003"/>
    </location>
</feature>
<keyword evidence="6" id="KW-0067">ATP-binding</keyword>